<dbReference type="RefSeq" id="WP_108892500.1">
    <property type="nucleotide sequence ID" value="NZ_ONZF01000001.1"/>
</dbReference>
<dbReference type="OrthoDB" id="9787654at2"/>
<dbReference type="InterPro" id="IPR032466">
    <property type="entry name" value="Metal_Hydrolase"/>
</dbReference>
<dbReference type="InterPro" id="IPR006680">
    <property type="entry name" value="Amidohydro-rel"/>
</dbReference>
<evidence type="ECO:0000256" key="1">
    <source>
        <dbReference type="ARBA" id="ARBA00038310"/>
    </source>
</evidence>
<dbReference type="SUPFAM" id="SSF51556">
    <property type="entry name" value="Metallo-dependent hydrolases"/>
    <property type="match status" value="1"/>
</dbReference>
<dbReference type="PANTHER" id="PTHR43569">
    <property type="entry name" value="AMIDOHYDROLASE"/>
    <property type="match status" value="1"/>
</dbReference>
<dbReference type="GO" id="GO:0016787">
    <property type="term" value="F:hydrolase activity"/>
    <property type="evidence" value="ECO:0007669"/>
    <property type="project" value="InterPro"/>
</dbReference>
<keyword evidence="4" id="KW-1185">Reference proteome</keyword>
<reference evidence="3 4" key="1">
    <citation type="submission" date="2018-03" db="EMBL/GenBank/DDBJ databases">
        <authorList>
            <person name="Keele B.F."/>
        </authorList>
    </citation>
    <scope>NUCLEOTIDE SEQUENCE [LARGE SCALE GENOMIC DNA]</scope>
    <source>
        <strain evidence="3 4">CECT 8504</strain>
    </source>
</reference>
<accession>A0A2R8BR70</accession>
<organism evidence="3 4">
    <name type="scientific">Palleronia abyssalis</name>
    <dbReference type="NCBI Taxonomy" id="1501240"/>
    <lineage>
        <taxon>Bacteria</taxon>
        <taxon>Pseudomonadati</taxon>
        <taxon>Pseudomonadota</taxon>
        <taxon>Alphaproteobacteria</taxon>
        <taxon>Rhodobacterales</taxon>
        <taxon>Roseobacteraceae</taxon>
        <taxon>Palleronia</taxon>
    </lineage>
</organism>
<dbReference type="InterPro" id="IPR052350">
    <property type="entry name" value="Metallo-dep_Lactonases"/>
</dbReference>
<dbReference type="AlphaFoldDB" id="A0A2R8BR70"/>
<dbReference type="EMBL" id="ONZF01000001">
    <property type="protein sequence ID" value="SPJ22640.1"/>
    <property type="molecule type" value="Genomic_DNA"/>
</dbReference>
<gene>
    <name evidence="3" type="ORF">PAA8504_00435</name>
</gene>
<dbReference type="Proteomes" id="UP000244912">
    <property type="component" value="Unassembled WGS sequence"/>
</dbReference>
<evidence type="ECO:0000259" key="2">
    <source>
        <dbReference type="Pfam" id="PF04909"/>
    </source>
</evidence>
<dbReference type="PANTHER" id="PTHR43569:SF2">
    <property type="entry name" value="AMIDOHYDROLASE-RELATED DOMAIN-CONTAINING PROTEIN"/>
    <property type="match status" value="1"/>
</dbReference>
<name>A0A2R8BR70_9RHOB</name>
<sequence>MKPLDAHCHVWRLARGDYDWLTAGGAALSPIRRDFSVEEYPEATDLILVQAVPTRAETDFLLDIAAGDPRVVGVVGWVDLEHPDCAAEIETLARHPKFKGVRPMLQDIEATDWLIDHARPDAMASLVRNRLSFDALVTERHLPMLCDFASENRDLPLVVDHAAKPKPGPHPVWEEGMAALARLPHVHCKLSGLLTELTDPDRRDPLPALRSIFDQLLDWFGPERLIWGSDWPVLTLAASWHEWRNLTDLLLSGLSRSERTAIMRHNGARFYAVADQPIATSN</sequence>
<evidence type="ECO:0000313" key="4">
    <source>
        <dbReference type="Proteomes" id="UP000244912"/>
    </source>
</evidence>
<dbReference type="Pfam" id="PF04909">
    <property type="entry name" value="Amidohydro_2"/>
    <property type="match status" value="1"/>
</dbReference>
<protein>
    <recommendedName>
        <fullName evidence="2">Amidohydrolase-related domain-containing protein</fullName>
    </recommendedName>
</protein>
<comment type="similarity">
    <text evidence="1">Belongs to the metallo-dependent hydrolases superfamily.</text>
</comment>
<dbReference type="Gene3D" id="3.20.20.140">
    <property type="entry name" value="Metal-dependent hydrolases"/>
    <property type="match status" value="1"/>
</dbReference>
<feature type="domain" description="Amidohydrolase-related" evidence="2">
    <location>
        <begin position="5"/>
        <end position="271"/>
    </location>
</feature>
<proteinExistence type="inferred from homology"/>
<evidence type="ECO:0000313" key="3">
    <source>
        <dbReference type="EMBL" id="SPJ22640.1"/>
    </source>
</evidence>